<accession>A0AA86VAQ7</accession>
<protein>
    <submittedName>
        <fullName evidence="1">Uncharacterized protein</fullName>
    </submittedName>
</protein>
<reference evidence="1" key="1">
    <citation type="submission" date="2023-10" db="EMBL/GenBank/DDBJ databases">
        <authorList>
            <person name="Domelevo Entfellner J.-B."/>
        </authorList>
    </citation>
    <scope>NUCLEOTIDE SEQUENCE</scope>
</reference>
<dbReference type="EMBL" id="OY731398">
    <property type="protein sequence ID" value="CAJ1910885.1"/>
    <property type="molecule type" value="Genomic_DNA"/>
</dbReference>
<dbReference type="AlphaFoldDB" id="A0AA86VAQ7"/>
<proteinExistence type="predicted"/>
<evidence type="ECO:0000313" key="2">
    <source>
        <dbReference type="Proteomes" id="UP001189624"/>
    </source>
</evidence>
<evidence type="ECO:0000313" key="1">
    <source>
        <dbReference type="EMBL" id="CAJ1910885.1"/>
    </source>
</evidence>
<dbReference type="Gramene" id="rna-AYBTSS11_LOCUS3440">
    <property type="protein sequence ID" value="CAJ1910885.1"/>
    <property type="gene ID" value="gene-AYBTSS11_LOCUS3440"/>
</dbReference>
<dbReference type="Proteomes" id="UP001189624">
    <property type="component" value="Chromosome 1"/>
</dbReference>
<name>A0AA86VAQ7_9FABA</name>
<keyword evidence="2" id="KW-1185">Reference proteome</keyword>
<sequence length="50" mass="5404">MGTYHIRLSNRLSGFSPTTLILFMPAGNVRAGKKITAGIKLGDPNNFDDP</sequence>
<organism evidence="1 2">
    <name type="scientific">Sphenostylis stenocarpa</name>
    <dbReference type="NCBI Taxonomy" id="92480"/>
    <lineage>
        <taxon>Eukaryota</taxon>
        <taxon>Viridiplantae</taxon>
        <taxon>Streptophyta</taxon>
        <taxon>Embryophyta</taxon>
        <taxon>Tracheophyta</taxon>
        <taxon>Spermatophyta</taxon>
        <taxon>Magnoliopsida</taxon>
        <taxon>eudicotyledons</taxon>
        <taxon>Gunneridae</taxon>
        <taxon>Pentapetalae</taxon>
        <taxon>rosids</taxon>
        <taxon>fabids</taxon>
        <taxon>Fabales</taxon>
        <taxon>Fabaceae</taxon>
        <taxon>Papilionoideae</taxon>
        <taxon>50 kb inversion clade</taxon>
        <taxon>NPAAA clade</taxon>
        <taxon>indigoferoid/millettioid clade</taxon>
        <taxon>Phaseoleae</taxon>
        <taxon>Sphenostylis</taxon>
    </lineage>
</organism>
<gene>
    <name evidence="1" type="ORF">AYBTSS11_LOCUS3440</name>
</gene>